<dbReference type="Proteomes" id="UP000298787">
    <property type="component" value="Chromosome 6"/>
</dbReference>
<evidence type="ECO:0000313" key="18">
    <source>
        <dbReference type="EMBL" id="TKS72787.1"/>
    </source>
</evidence>
<feature type="domain" description="Peptidase M14" evidence="17">
    <location>
        <begin position="1042"/>
        <end position="1366"/>
    </location>
</feature>
<feature type="compositionally biased region" description="Basic residues" evidence="14">
    <location>
        <begin position="669"/>
        <end position="680"/>
    </location>
</feature>
<evidence type="ECO:0000256" key="7">
    <source>
        <dbReference type="ARBA" id="ARBA00022723"/>
    </source>
</evidence>
<dbReference type="CDD" id="cd11308">
    <property type="entry name" value="Peptidase_M14NE-CP-C_like"/>
    <property type="match status" value="1"/>
</dbReference>
<comment type="cofactor">
    <cofactor evidence="1">
        <name>Zn(2+)</name>
        <dbReference type="ChEBI" id="CHEBI:29105"/>
    </cofactor>
</comment>
<feature type="active site" description="Proton donor/acceptor" evidence="13">
    <location>
        <position position="1336"/>
    </location>
</feature>
<feature type="compositionally biased region" description="Basic and acidic residues" evidence="14">
    <location>
        <begin position="279"/>
        <end position="292"/>
    </location>
</feature>
<dbReference type="Pfam" id="PF00246">
    <property type="entry name" value="Peptidase_M14"/>
    <property type="match status" value="1"/>
</dbReference>
<evidence type="ECO:0000256" key="8">
    <source>
        <dbReference type="ARBA" id="ARBA00022729"/>
    </source>
</evidence>
<dbReference type="Pfam" id="PF13620">
    <property type="entry name" value="CarboxypepD_reg"/>
    <property type="match status" value="1"/>
</dbReference>
<evidence type="ECO:0000256" key="11">
    <source>
        <dbReference type="ARBA" id="ARBA00023049"/>
    </source>
</evidence>
<feature type="compositionally biased region" description="Basic and acidic residues" evidence="14">
    <location>
        <begin position="76"/>
        <end position="91"/>
    </location>
</feature>
<feature type="region of interest" description="Disordered" evidence="14">
    <location>
        <begin position="49"/>
        <end position="115"/>
    </location>
</feature>
<dbReference type="PROSITE" id="PS00132">
    <property type="entry name" value="CARBOXYPEPT_ZN_1"/>
    <property type="match status" value="1"/>
</dbReference>
<feature type="region of interest" description="Disordered" evidence="14">
    <location>
        <begin position="669"/>
        <end position="710"/>
    </location>
</feature>
<keyword evidence="4" id="KW-0964">Secreted</keyword>
<feature type="compositionally biased region" description="Low complexity" evidence="14">
    <location>
        <begin position="439"/>
        <end position="455"/>
    </location>
</feature>
<dbReference type="PROSITE" id="PS01285">
    <property type="entry name" value="FA58C_1"/>
    <property type="match status" value="1"/>
</dbReference>
<keyword evidence="9" id="KW-0378">Hydrolase</keyword>
<evidence type="ECO:0000256" key="1">
    <source>
        <dbReference type="ARBA" id="ARBA00001947"/>
    </source>
</evidence>
<keyword evidence="7" id="KW-0479">Metal-binding</keyword>
<evidence type="ECO:0000256" key="15">
    <source>
        <dbReference type="SAM" id="SignalP"/>
    </source>
</evidence>
<feature type="domain" description="F5/8 type C" evidence="16">
    <location>
        <begin position="911"/>
        <end position="965"/>
    </location>
</feature>
<dbReference type="GO" id="GO:0005615">
    <property type="term" value="C:extracellular space"/>
    <property type="evidence" value="ECO:0007669"/>
    <property type="project" value="TreeGrafter"/>
</dbReference>
<feature type="domain" description="F5/8 type C" evidence="16">
    <location>
        <begin position="156"/>
        <end position="211"/>
    </location>
</feature>
<evidence type="ECO:0000256" key="4">
    <source>
        <dbReference type="ARBA" id="ARBA00022525"/>
    </source>
</evidence>
<dbReference type="SMART" id="SM00631">
    <property type="entry name" value="Zn_pept"/>
    <property type="match status" value="1"/>
</dbReference>
<evidence type="ECO:0000256" key="5">
    <source>
        <dbReference type="ARBA" id="ARBA00022645"/>
    </source>
</evidence>
<dbReference type="InterPro" id="IPR057247">
    <property type="entry name" value="CARBOXYPEPT_ZN_2"/>
</dbReference>
<organism evidence="18 19">
    <name type="scientific">Collichthys lucidus</name>
    <name type="common">Big head croaker</name>
    <name type="synonym">Sciaena lucida</name>
    <dbReference type="NCBI Taxonomy" id="240159"/>
    <lineage>
        <taxon>Eukaryota</taxon>
        <taxon>Metazoa</taxon>
        <taxon>Chordata</taxon>
        <taxon>Craniata</taxon>
        <taxon>Vertebrata</taxon>
        <taxon>Euteleostomi</taxon>
        <taxon>Actinopterygii</taxon>
        <taxon>Neopterygii</taxon>
        <taxon>Teleostei</taxon>
        <taxon>Neoteleostei</taxon>
        <taxon>Acanthomorphata</taxon>
        <taxon>Eupercaria</taxon>
        <taxon>Sciaenidae</taxon>
        <taxon>Collichthys</taxon>
    </lineage>
</organism>
<evidence type="ECO:0000256" key="13">
    <source>
        <dbReference type="PROSITE-ProRule" id="PRU01379"/>
    </source>
</evidence>
<name>A0A4U5UDZ9_COLLU</name>
<dbReference type="InterPro" id="IPR008979">
    <property type="entry name" value="Galactose-bd-like_sf"/>
</dbReference>
<dbReference type="InterPro" id="IPR050753">
    <property type="entry name" value="Peptidase_M14_domain"/>
</dbReference>
<dbReference type="SUPFAM" id="SSF53187">
    <property type="entry name" value="Zn-dependent exopeptidases"/>
    <property type="match status" value="1"/>
</dbReference>
<evidence type="ECO:0000256" key="10">
    <source>
        <dbReference type="ARBA" id="ARBA00022833"/>
    </source>
</evidence>
<dbReference type="InterPro" id="IPR000834">
    <property type="entry name" value="Peptidase_M14"/>
</dbReference>
<feature type="compositionally biased region" description="Basic residues" evidence="14">
    <location>
        <begin position="105"/>
        <end position="115"/>
    </location>
</feature>
<dbReference type="GO" id="GO:0004181">
    <property type="term" value="F:metallocarboxypeptidase activity"/>
    <property type="evidence" value="ECO:0007669"/>
    <property type="project" value="InterPro"/>
</dbReference>
<keyword evidence="10" id="KW-0862">Zinc</keyword>
<dbReference type="Gene3D" id="3.40.630.10">
    <property type="entry name" value="Zn peptidases"/>
    <property type="match status" value="1"/>
</dbReference>
<evidence type="ECO:0000256" key="14">
    <source>
        <dbReference type="SAM" id="MobiDB-lite"/>
    </source>
</evidence>
<feature type="chain" id="PRO_5020276665" evidence="15">
    <location>
        <begin position="24"/>
        <end position="1500"/>
    </location>
</feature>
<dbReference type="PANTHER" id="PTHR11532">
    <property type="entry name" value="PROTEASE M14 CARBOXYPEPTIDASE"/>
    <property type="match status" value="1"/>
</dbReference>
<dbReference type="FunFam" id="2.60.40.1120:FF:000009">
    <property type="entry name" value="adipocyte enhancer-binding protein 1"/>
    <property type="match status" value="1"/>
</dbReference>
<keyword evidence="11" id="KW-0482">Metalloprotease</keyword>
<dbReference type="InterPro" id="IPR057246">
    <property type="entry name" value="CARBOXYPEPT_ZN_1"/>
</dbReference>
<keyword evidence="6" id="KW-0645">Protease</keyword>
<evidence type="ECO:0000256" key="2">
    <source>
        <dbReference type="ARBA" id="ARBA00004613"/>
    </source>
</evidence>
<keyword evidence="8 15" id="KW-0732">Signal</keyword>
<evidence type="ECO:0000256" key="12">
    <source>
        <dbReference type="ARBA" id="ARBA00023180"/>
    </source>
</evidence>
<dbReference type="Gene3D" id="2.60.40.1120">
    <property type="entry name" value="Carboxypeptidase-like, regulatory domain"/>
    <property type="match status" value="1"/>
</dbReference>
<evidence type="ECO:0000313" key="19">
    <source>
        <dbReference type="Proteomes" id="UP000298787"/>
    </source>
</evidence>
<accession>A0A4U5UDZ9</accession>
<gene>
    <name evidence="18" type="ORF">D9C73_006864</name>
</gene>
<dbReference type="SUPFAM" id="SSF49785">
    <property type="entry name" value="Galactose-binding domain-like"/>
    <property type="match status" value="1"/>
</dbReference>
<feature type="region of interest" description="Disordered" evidence="14">
    <location>
        <begin position="278"/>
        <end position="321"/>
    </location>
</feature>
<dbReference type="STRING" id="240159.A0A4U5UDZ9"/>
<dbReference type="SUPFAM" id="SSF49464">
    <property type="entry name" value="Carboxypeptidase regulatory domain-like"/>
    <property type="match status" value="1"/>
</dbReference>
<evidence type="ECO:0000259" key="17">
    <source>
        <dbReference type="PROSITE" id="PS52035"/>
    </source>
</evidence>
<keyword evidence="19" id="KW-1185">Reference proteome</keyword>
<feature type="compositionally biased region" description="Low complexity" evidence="14">
    <location>
        <begin position="55"/>
        <end position="75"/>
    </location>
</feature>
<keyword evidence="12" id="KW-0325">Glycoprotein</keyword>
<dbReference type="PROSITE" id="PS00133">
    <property type="entry name" value="CARBOXYPEPT_ZN_2"/>
    <property type="match status" value="1"/>
</dbReference>
<reference evidence="18 19" key="1">
    <citation type="submission" date="2019-01" db="EMBL/GenBank/DDBJ databases">
        <title>Genome Assembly of Collichthys lucidus.</title>
        <authorList>
            <person name="Cai M."/>
            <person name="Xiao S."/>
        </authorList>
    </citation>
    <scope>NUCLEOTIDE SEQUENCE [LARGE SCALE GENOMIC DNA]</scope>
    <source>
        <strain evidence="18">JT15FE1705JMU</strain>
        <tissue evidence="18">Muscle</tissue>
    </source>
</reference>
<comment type="similarity">
    <text evidence="3 13">Belongs to the peptidase M14 family.</text>
</comment>
<feature type="compositionally biased region" description="Pro residues" evidence="14">
    <location>
        <begin position="428"/>
        <end position="437"/>
    </location>
</feature>
<evidence type="ECO:0000256" key="6">
    <source>
        <dbReference type="ARBA" id="ARBA00022670"/>
    </source>
</evidence>
<dbReference type="Gene3D" id="2.60.120.260">
    <property type="entry name" value="Galactose-binding domain-like"/>
    <property type="match status" value="2"/>
</dbReference>
<dbReference type="FunFam" id="3.40.630.10:FF:000007">
    <property type="entry name" value="Carboxypeptidase X (M14 family), member 1"/>
    <property type="match status" value="1"/>
</dbReference>
<evidence type="ECO:0000259" key="16">
    <source>
        <dbReference type="PROSITE" id="PS50022"/>
    </source>
</evidence>
<dbReference type="PROSITE" id="PS52035">
    <property type="entry name" value="PEPTIDASE_M14"/>
    <property type="match status" value="1"/>
</dbReference>
<feature type="compositionally biased region" description="Basic and acidic residues" evidence="14">
    <location>
        <begin position="681"/>
        <end position="701"/>
    </location>
</feature>
<dbReference type="PANTHER" id="PTHR11532:SF43">
    <property type="entry name" value="CARBOXYPEPTIDASE X1-RELATED"/>
    <property type="match status" value="1"/>
</dbReference>
<feature type="region of interest" description="Disordered" evidence="14">
    <location>
        <begin position="389"/>
        <end position="459"/>
    </location>
</feature>
<proteinExistence type="inferred from homology"/>
<comment type="subcellular location">
    <subcellularLocation>
        <location evidence="2">Secreted</location>
    </subcellularLocation>
</comment>
<dbReference type="EMBL" id="CM014083">
    <property type="protein sequence ID" value="TKS72787.1"/>
    <property type="molecule type" value="Genomic_DNA"/>
</dbReference>
<dbReference type="PRINTS" id="PR00765">
    <property type="entry name" value="CRBOXYPTASEA"/>
</dbReference>
<dbReference type="GO" id="GO:0008270">
    <property type="term" value="F:zinc ion binding"/>
    <property type="evidence" value="ECO:0007669"/>
    <property type="project" value="InterPro"/>
</dbReference>
<dbReference type="InterPro" id="IPR008969">
    <property type="entry name" value="CarboxyPept-like_regulatory"/>
</dbReference>
<dbReference type="InterPro" id="IPR000421">
    <property type="entry name" value="FA58C"/>
</dbReference>
<sequence>MAGVLRFILLLFLHRGSFLFVSAGPDQNTTAVDSDAAFTATTERLFSAGKTTEVPTTGFTSSSSKSTTKPPTTTERPTEDTAERAAPRKNTEEEEGPLELERRSTRSVKVAKKPKTIQKKPKLIAKKPKVVRKAKPKAKQSVCQSESVPQDGDIYDGAWCAQYRDKNQWLELDAKRLTRFTGVILQGRASIWSWDLVYTYKVQFSNDSHVWKPSMNGTEEAKHAYWVVMVTAKMRLQLQNLFTNQNNVYDFNSSLGLCGTKSGISLSIWTDHQSVNDMMDGRGDVRPKRSETRGTNTGSARNDEDRRPTPRRGAMEEDEDLSHFVNNMVDQAWESIQERMRQPLTKNEVIRESKRLISVVCELVFQLRVPALVEDQVLSSPIMVRPVAEDHPQENRFGKKSADDRSDKSDSQVSVPEVVQQVNQSPTAPSPHTPPPEITAEASAEQAQEQVTSATMKSSRRTSRQSVKLFLETVPEKVVSVIIESLDICEEKTEGGVETFSDVKKILKLLAIQLRYPNETEEDMSDLASLDETAGMFFCCFWTWYLHKTSSSPRSIYPVTVSSRAISIGLSSKRFRRTSLMKLNEYLMTVSLMFPSRAITGGPYTSSLAKEMLDIVINSVHQLSQPQPRKYIFPCRSSEMTTVSEDQVASAALMVKHSLKKKLRKKFLKVHKHAAGKRKKGETETEKRASPSRSIDQRAEDTQEGNVMLSSHSPVTAGLCESAAESMARAVRSFLVETELLLKQDYAVQCGVAAVTKLEKMVSLGRLSVFSKLLTDKIASEFNQQLSRQESPVPSRKVWSDSELICPTRRVISPPEGVYIFVEEAVKHLLSSFVFPPPSWGMGHAIQVQSSASPAAQCTGSVEKYEAAISSLTQLMVNQAMGQIDLKAAAGSGSETPLAFGYSGYQNRFGNTAASIFEGNQDSVTPVLALFNTSTVARYIRINPQTWYENGTQGDICLRAEVLGCILPDPNNIYPWQTEPAGSRDKLDFRHHNYKEMRKRPHCAATTSGLFGDTVPHLMVRKQPTETNTDPHSTCGITLCIFNMTLTGHASPSLMKSVNEACPDITRIYSIGKSYTGLKLYVMEISDNPGKHELGEPEFRYVAGMHGNEVLGRELLLNLMEYMCQEYKRGDQRVVRLVKETRIHLLPSMNPDGYEMAFKKGSELSGWALGRYSYEGIDMNHNFADLNSVMWNAIELETDKSKLINHYFPIPEQYTSEEAFVASETRAVISWMQNIPFVLSANLHGGELVVTYPFDMTRDWAPREHTPTSDESFFRWLATAYASTNQVMSNPDRRPCHNFDFRRYNNIINGADWHNVPGSMNDFSYLHTNCFEVTVELSCDKFPHASELPIEWENNRESLLVYMEQVHRGIKGVVRDKDTEAGIADAIIKVDDIDHHIRSVADGDYWRLLNPGEYRVTASAEGYFPSSRTCQVMYDHYPTICDFRLTKMPKQRLKEILAKGGKIPKDLQLRLRQLRMRKLRVTTKAMNQRRAAAARRAKRV</sequence>
<feature type="signal peptide" evidence="15">
    <location>
        <begin position="1"/>
        <end position="23"/>
    </location>
</feature>
<evidence type="ECO:0000256" key="3">
    <source>
        <dbReference type="ARBA" id="ARBA00005988"/>
    </source>
</evidence>
<dbReference type="Pfam" id="PF00754">
    <property type="entry name" value="F5_F8_type_C"/>
    <property type="match status" value="1"/>
</dbReference>
<keyword evidence="5 18" id="KW-0121">Carboxypeptidase</keyword>
<evidence type="ECO:0000256" key="9">
    <source>
        <dbReference type="ARBA" id="ARBA00022801"/>
    </source>
</evidence>
<feature type="compositionally biased region" description="Low complexity" evidence="14">
    <location>
        <begin position="411"/>
        <end position="427"/>
    </location>
</feature>
<feature type="compositionally biased region" description="Basic and acidic residues" evidence="14">
    <location>
        <begin position="389"/>
        <end position="410"/>
    </location>
</feature>
<dbReference type="PROSITE" id="PS50022">
    <property type="entry name" value="FA58C_3"/>
    <property type="match status" value="2"/>
</dbReference>
<protein>
    <submittedName>
        <fullName evidence="18">Putative carboxypeptidase X1</fullName>
    </submittedName>
</protein>
<dbReference type="GO" id="GO:0006508">
    <property type="term" value="P:proteolysis"/>
    <property type="evidence" value="ECO:0007669"/>
    <property type="project" value="UniProtKB-KW"/>
</dbReference>